<dbReference type="EMBL" id="CP022298">
    <property type="protein sequence ID" value="AZN62877.1"/>
    <property type="molecule type" value="Genomic_DNA"/>
</dbReference>
<proteinExistence type="predicted"/>
<evidence type="ECO:0000313" key="3">
    <source>
        <dbReference type="Proteomes" id="UP000276980"/>
    </source>
</evidence>
<gene>
    <name evidence="2" type="ORF">CFH90_02005</name>
</gene>
<dbReference type="InterPro" id="IPR025746">
    <property type="entry name" value="PilX_N_dom"/>
</dbReference>
<evidence type="ECO:0000313" key="2">
    <source>
        <dbReference type="EMBL" id="AZN62877.1"/>
    </source>
</evidence>
<dbReference type="RefSeq" id="WP_126035098.1">
    <property type="nucleotide sequence ID" value="NZ_CP022298.1"/>
</dbReference>
<dbReference type="Proteomes" id="UP000276980">
    <property type="component" value="Chromosome"/>
</dbReference>
<dbReference type="AlphaFoldDB" id="A0A3Q8XCL1"/>
<evidence type="ECO:0000259" key="1">
    <source>
        <dbReference type="Pfam" id="PF14341"/>
    </source>
</evidence>
<feature type="domain" description="Type 4 fimbrial biogenesis protein PilX N-terminal" evidence="1">
    <location>
        <begin position="7"/>
        <end position="46"/>
    </location>
</feature>
<reference evidence="2 3" key="1">
    <citation type="submission" date="2017-06" db="EMBL/GenBank/DDBJ databases">
        <title>Complete Genome Sequence of the Carbazole-Degrading Bacterium Acinetobacter johnsonii IC001.</title>
        <authorList>
            <person name="Vejarano F."/>
            <person name="Suzuki-Minakuchi C."/>
            <person name="Ohtsubo Y."/>
            <person name="Tsuda M."/>
            <person name="Okada K."/>
            <person name="Nojiri H."/>
        </authorList>
    </citation>
    <scope>NUCLEOTIDE SEQUENCE [LARGE SCALE GENOMIC DNA]</scope>
    <source>
        <strain evidence="2 3">IC001</strain>
    </source>
</reference>
<sequence length="258" mass="27624">MKTKQTGATLIVVLILLVLVTVIGTLAVRSSLTALSIATNSQAQQLLVQNSDSAIFNVENPAFLTRNTAYDGLFGQIKSDANKGKELVFCYRGASSNFYDYSKASFMKWVSGAAPSNSELGLDGYCKIGGTENFFTSGRRAVMTQVAIKVNTSLDSQSVGLDQAFQHMQYGTDVDSAKIDKSEKILVTATSIVPVLSSASDEDINACFSSHMNQVVVPSGVTPATGMKKSVSECLQDLGVPVNTQVTEYNLTQAFNRT</sequence>
<protein>
    <submittedName>
        <fullName evidence="2">Pilus assembly protein PilX</fullName>
    </submittedName>
</protein>
<dbReference type="Pfam" id="PF14341">
    <property type="entry name" value="PilX_N"/>
    <property type="match status" value="1"/>
</dbReference>
<organism evidence="2 3">
    <name type="scientific">Acinetobacter johnsonii</name>
    <dbReference type="NCBI Taxonomy" id="40214"/>
    <lineage>
        <taxon>Bacteria</taxon>
        <taxon>Pseudomonadati</taxon>
        <taxon>Pseudomonadota</taxon>
        <taxon>Gammaproteobacteria</taxon>
        <taxon>Moraxellales</taxon>
        <taxon>Moraxellaceae</taxon>
        <taxon>Acinetobacter</taxon>
    </lineage>
</organism>
<name>A0A3Q8XCL1_ACIJO</name>
<accession>A0A3Q8XCL1</accession>